<dbReference type="Proteomes" id="UP001145145">
    <property type="component" value="Unassembled WGS sequence"/>
</dbReference>
<gene>
    <name evidence="1" type="ORF">Selli1_18130</name>
</gene>
<evidence type="ECO:0000313" key="1">
    <source>
        <dbReference type="EMBL" id="GLG04639.1"/>
    </source>
</evidence>
<reference evidence="1 2" key="1">
    <citation type="journal article" date="2023" name="Int. J. Syst. Evol. Microbiol.">
        <title>Sellimonas catena sp. nov., isolated from human faeces.</title>
        <authorList>
            <person name="Hisatomi A."/>
            <person name="Ohkuma M."/>
            <person name="Sakamoto M."/>
        </authorList>
    </citation>
    <scope>NUCLEOTIDE SEQUENCE [LARGE SCALE GENOMIC DNA]</scope>
    <source>
        <strain evidence="1 2">12EGH17</strain>
    </source>
</reference>
<organism evidence="1 2">
    <name type="scientific">Sellimonas catena</name>
    <dbReference type="NCBI Taxonomy" id="2994035"/>
    <lineage>
        <taxon>Bacteria</taxon>
        <taxon>Bacillati</taxon>
        <taxon>Bacillota</taxon>
        <taxon>Clostridia</taxon>
        <taxon>Lachnospirales</taxon>
        <taxon>Lachnospiraceae</taxon>
        <taxon>Sellimonas</taxon>
    </lineage>
</organism>
<dbReference type="SUPFAM" id="SSF89550">
    <property type="entry name" value="PHP domain-like"/>
    <property type="match status" value="1"/>
</dbReference>
<dbReference type="InterPro" id="IPR016195">
    <property type="entry name" value="Pol/histidinol_Pase-like"/>
</dbReference>
<dbReference type="Gene3D" id="3.20.20.140">
    <property type="entry name" value="Metal-dependent hydrolases"/>
    <property type="match status" value="1"/>
</dbReference>
<dbReference type="EMBL" id="BSBO01000017">
    <property type="protein sequence ID" value="GLG04639.1"/>
    <property type="molecule type" value="Genomic_DNA"/>
</dbReference>
<dbReference type="RefSeq" id="WP_281872826.1">
    <property type="nucleotide sequence ID" value="NZ_BSBO01000017.1"/>
</dbReference>
<evidence type="ECO:0000313" key="2">
    <source>
        <dbReference type="Proteomes" id="UP001145145"/>
    </source>
</evidence>
<sequence>MEKTITFFVNRSTPAKLEETITISKAMKRMTITSKTDWAGYIVIRDEKNRIRLLRMCGYGEEDFTIARHASHTSPGGVPGPVGAGRWKICLYLFPEFFETIPEGETIPLRICISGEKRKLQETMGSKVWVDRHYREQLWLGYFNSKEFYSNRTGWYLGALHTRTRMSGGENTIREAVKRAKADGVDVYVTTERNVVATGWKDSSVMTVPGVELTSCFGDIGLIGIDKMPERLEELIESRGTKESGQYLYETVREAVKRGWILNLEHPFQKGSEWKEDAIPVSSLTCMEIGKSMEEFAKTSVLLDRLWGEGYRIWATKEKETLIHCEALTPEIFLENIKKGHMVLAENRNSELNIRSEGEEYLPGDELPEQNRKIDIRIYIESARKPEVYIIHNGERIRMDVIQTESGWKAEEKIRFRKGEWNWARVEAFHPEKGLLFYSNPVWQGEKETL</sequence>
<proteinExistence type="predicted"/>
<name>A0A9W6C5T8_9FIRM</name>
<dbReference type="AlphaFoldDB" id="A0A9W6C5T8"/>
<protein>
    <submittedName>
        <fullName evidence="1">Uncharacterized protein</fullName>
    </submittedName>
</protein>
<keyword evidence="2" id="KW-1185">Reference proteome</keyword>
<accession>A0A9W6C5T8</accession>
<comment type="caution">
    <text evidence="1">The sequence shown here is derived from an EMBL/GenBank/DDBJ whole genome shotgun (WGS) entry which is preliminary data.</text>
</comment>